<feature type="signal peptide" evidence="1">
    <location>
        <begin position="1"/>
        <end position="17"/>
    </location>
</feature>
<dbReference type="Pfam" id="PF01551">
    <property type="entry name" value="Peptidase_M23"/>
    <property type="match status" value="2"/>
</dbReference>
<feature type="domain" description="M23ase beta-sheet core" evidence="2">
    <location>
        <begin position="135"/>
        <end position="169"/>
    </location>
</feature>
<evidence type="ECO:0000313" key="4">
    <source>
        <dbReference type="Proteomes" id="UP001610100"/>
    </source>
</evidence>
<evidence type="ECO:0000259" key="2">
    <source>
        <dbReference type="Pfam" id="PF01551"/>
    </source>
</evidence>
<dbReference type="EMBL" id="JBAWKB010000002">
    <property type="protein sequence ID" value="MFH6772159.1"/>
    <property type="molecule type" value="Genomic_DNA"/>
</dbReference>
<sequence length="561" mass="63974">MRFIPILLFFSVFVAKAQSFYPQDYFKSPLDIPLILAGTFAELRSNHFHSGMDIKTQQREGLKVKAAADGYVSRIKISHYGYGKALYVTHPNGYTTVYGHLQQFNDTIENYIKKKQYSQESYEIEAFPSAGELPVKQGEFIAYSGNTGGSGGPHLHFEIRDKNQYPMNPMLFGIDIKDTTHPYVSSVFAYPMDENSGVNNENSRVKLRLIPLQNGDYITENVDAVGKIGFGIETNDRQDQASNSNGVYNIATFLNGQQNFDMDFRKFSFAESKHINQLIDYGYYETHDERIQKLFRINNPLSIIKDAVNDGFVTIKDSTNAVYKIRVADFKNNETWVTININGTKKALGEPAPVEKTPYYIHHDQKVNLSKDGIDVTFNADTFYEDFYIDFDVKNDTLTLHKDVVPAKKYFKISFDVSQYKPEDINHLYIARLVGYNGFPAYSATKRIGNTLTTEANTLGTYTIAMDTIAPTITPRNFFDGQWMSNFRFLKLKIEDEASGISAYRATVNGKWILMEYDYKTNTLTHDFNDNMIQDVKNNLKVVVVDNAGNSTTFKAVFYRK</sequence>
<dbReference type="InterPro" id="IPR011055">
    <property type="entry name" value="Dup_hybrid_motif"/>
</dbReference>
<dbReference type="InterPro" id="IPR050570">
    <property type="entry name" value="Cell_wall_metabolism_enzyme"/>
</dbReference>
<accession>A0ABW7MZA8</accession>
<keyword evidence="3" id="KW-0378">Hydrolase</keyword>
<evidence type="ECO:0000256" key="1">
    <source>
        <dbReference type="SAM" id="SignalP"/>
    </source>
</evidence>
<keyword evidence="1" id="KW-0732">Signal</keyword>
<dbReference type="InterPro" id="IPR016047">
    <property type="entry name" value="M23ase_b-sheet_dom"/>
</dbReference>
<dbReference type="RefSeq" id="WP_344741443.1">
    <property type="nucleotide sequence ID" value="NZ_BAABAY010000002.1"/>
</dbReference>
<dbReference type="GO" id="GO:0016787">
    <property type="term" value="F:hydrolase activity"/>
    <property type="evidence" value="ECO:0007669"/>
    <property type="project" value="UniProtKB-KW"/>
</dbReference>
<dbReference type="CDD" id="cd12797">
    <property type="entry name" value="M23_peptidase"/>
    <property type="match status" value="1"/>
</dbReference>
<dbReference type="Gene3D" id="2.70.70.10">
    <property type="entry name" value="Glucose Permease (Domain IIA)"/>
    <property type="match status" value="1"/>
</dbReference>
<comment type="caution">
    <text evidence="3">The sequence shown here is derived from an EMBL/GenBank/DDBJ whole genome shotgun (WGS) entry which is preliminary data.</text>
</comment>
<proteinExistence type="predicted"/>
<reference evidence="3 4" key="1">
    <citation type="submission" date="2024-02" db="EMBL/GenBank/DDBJ databases">
        <title>A Gaetbulibacter species isolated from tidal flats and genomic insights of their niches.</title>
        <authorList>
            <person name="Ye Y."/>
        </authorList>
    </citation>
    <scope>NUCLEOTIDE SEQUENCE [LARGE SCALE GENOMIC DNA]</scope>
    <source>
        <strain evidence="3 4">KYW382</strain>
    </source>
</reference>
<keyword evidence="4" id="KW-1185">Reference proteome</keyword>
<dbReference type="EC" id="3.4.-.-" evidence="3"/>
<gene>
    <name evidence="3" type="ORF">V8G58_09455</name>
</gene>
<dbReference type="SUPFAM" id="SSF51261">
    <property type="entry name" value="Duplicated hybrid motif"/>
    <property type="match status" value="1"/>
</dbReference>
<feature type="domain" description="M23ase beta-sheet core" evidence="2">
    <location>
        <begin position="48"/>
        <end position="116"/>
    </location>
</feature>
<name>A0ABW7MZA8_9FLAO</name>
<dbReference type="PANTHER" id="PTHR21666">
    <property type="entry name" value="PEPTIDASE-RELATED"/>
    <property type="match status" value="1"/>
</dbReference>
<dbReference type="PANTHER" id="PTHR21666:SF285">
    <property type="entry name" value="M23 FAMILY METALLOPEPTIDASE"/>
    <property type="match status" value="1"/>
</dbReference>
<feature type="chain" id="PRO_5045891687" evidence="1">
    <location>
        <begin position="18"/>
        <end position="561"/>
    </location>
</feature>
<organism evidence="3 4">
    <name type="scientific">Gaetbulibacter aestuarii</name>
    <dbReference type="NCBI Taxonomy" id="1502358"/>
    <lineage>
        <taxon>Bacteria</taxon>
        <taxon>Pseudomonadati</taxon>
        <taxon>Bacteroidota</taxon>
        <taxon>Flavobacteriia</taxon>
        <taxon>Flavobacteriales</taxon>
        <taxon>Flavobacteriaceae</taxon>
        <taxon>Gaetbulibacter</taxon>
    </lineage>
</organism>
<protein>
    <submittedName>
        <fullName evidence="3">M23 family metallopeptidase</fullName>
        <ecNumber evidence="3">3.4.-.-</ecNumber>
    </submittedName>
</protein>
<evidence type="ECO:0000313" key="3">
    <source>
        <dbReference type="EMBL" id="MFH6772159.1"/>
    </source>
</evidence>
<dbReference type="Proteomes" id="UP001610100">
    <property type="component" value="Unassembled WGS sequence"/>
</dbReference>